<keyword evidence="7" id="KW-1185">Reference proteome</keyword>
<evidence type="ECO:0000256" key="4">
    <source>
        <dbReference type="ARBA" id="ARBA00023002"/>
    </source>
</evidence>
<dbReference type="GO" id="GO:0008202">
    <property type="term" value="P:steroid metabolic process"/>
    <property type="evidence" value="ECO:0007669"/>
    <property type="project" value="UniProtKB-ARBA"/>
</dbReference>
<evidence type="ECO:0000256" key="2">
    <source>
        <dbReference type="ARBA" id="ARBA00022630"/>
    </source>
</evidence>
<dbReference type="InterPro" id="IPR003953">
    <property type="entry name" value="FAD-dep_OxRdtase_2_FAD-bd"/>
</dbReference>
<name>A0A4R5C6H5_9ACTN</name>
<dbReference type="SUPFAM" id="SSF56425">
    <property type="entry name" value="Succinate dehydrogenase/fumarate reductase flavoprotein, catalytic domain"/>
    <property type="match status" value="1"/>
</dbReference>
<dbReference type="InterPro" id="IPR036188">
    <property type="entry name" value="FAD/NAD-bd_sf"/>
</dbReference>
<dbReference type="SUPFAM" id="SSF51905">
    <property type="entry name" value="FAD/NAD(P)-binding domain"/>
    <property type="match status" value="1"/>
</dbReference>
<dbReference type="AlphaFoldDB" id="A0A4R5C6H5"/>
<keyword evidence="2" id="KW-0285">Flavoprotein</keyword>
<dbReference type="Gene3D" id="3.50.50.60">
    <property type="entry name" value="FAD/NAD(P)-binding domain"/>
    <property type="match status" value="1"/>
</dbReference>
<dbReference type="InterPro" id="IPR027477">
    <property type="entry name" value="Succ_DH/fumarate_Rdtase_cat_sf"/>
</dbReference>
<comment type="cofactor">
    <cofactor evidence="1">
        <name>FAD</name>
        <dbReference type="ChEBI" id="CHEBI:57692"/>
    </cofactor>
</comment>
<dbReference type="GO" id="GO:0033765">
    <property type="term" value="F:steroid dehydrogenase activity, acting on the CH-CH group of donors"/>
    <property type="evidence" value="ECO:0007669"/>
    <property type="project" value="UniProtKB-ARBA"/>
</dbReference>
<evidence type="ECO:0000256" key="1">
    <source>
        <dbReference type="ARBA" id="ARBA00001974"/>
    </source>
</evidence>
<feature type="domain" description="FAD-dependent oxidoreductase 2 FAD-binding" evidence="5">
    <location>
        <begin position="6"/>
        <end position="424"/>
    </location>
</feature>
<dbReference type="RefSeq" id="WP_132192742.1">
    <property type="nucleotide sequence ID" value="NZ_SMKY01000002.1"/>
</dbReference>
<proteinExistence type="predicted"/>
<evidence type="ECO:0000259" key="5">
    <source>
        <dbReference type="Pfam" id="PF00890"/>
    </source>
</evidence>
<comment type="caution">
    <text evidence="6">The sequence shown here is derived from an EMBL/GenBank/DDBJ whole genome shotgun (WGS) entry which is preliminary data.</text>
</comment>
<evidence type="ECO:0000313" key="6">
    <source>
        <dbReference type="EMBL" id="TDD92584.1"/>
    </source>
</evidence>
<dbReference type="EMBL" id="SMKY01000002">
    <property type="protein sequence ID" value="TDD92584.1"/>
    <property type="molecule type" value="Genomic_DNA"/>
</dbReference>
<gene>
    <name evidence="6" type="ORF">E1293_00995</name>
</gene>
<evidence type="ECO:0000256" key="3">
    <source>
        <dbReference type="ARBA" id="ARBA00022827"/>
    </source>
</evidence>
<keyword evidence="3" id="KW-0274">FAD</keyword>
<dbReference type="PANTHER" id="PTHR43400">
    <property type="entry name" value="FUMARATE REDUCTASE"/>
    <property type="match status" value="1"/>
</dbReference>
<reference evidence="6 7" key="1">
    <citation type="submission" date="2019-03" db="EMBL/GenBank/DDBJ databases">
        <title>Draft genome sequences of novel Actinobacteria.</title>
        <authorList>
            <person name="Sahin N."/>
            <person name="Ay H."/>
            <person name="Saygin H."/>
        </authorList>
    </citation>
    <scope>NUCLEOTIDE SEQUENCE [LARGE SCALE GENOMIC DNA]</scope>
    <source>
        <strain evidence="6 7">DSM 45941</strain>
    </source>
</reference>
<sequence>MTDGPDLVIAGAGGGLAGALRAAELGLSVVVVESSEHFRRGNNTSMSTAMFPGAGSRWQASEGLYDSPDQFVADVMAKTGGKAHARLARTLAEVSARLVEWLADSAGLPLSLVTDFNYPGHSVPRCHSVPGRHGSSVIDHLARRVREHPAIDLLVPAKLVDVTTGSDGAVCAAVVQYPDGTREEIPTAAVLLATNGFGADGDLVRRHLPEIAGALYQGSDQSRGDALRIGGGLGAAIGYLDAYQGHGAVAAGAGTLVGWATIIHGAVMVDLGGRRFGDETRGYSEYAAELAGRPGGTGWIVLDETIHEQCRRFKDFRDTVESGVLVWADDTEGLAKATGLPAGALAEELDASAAAARGERPDEHGRTHWERPLAGRYAAVRVVPALFHTQGGLIVDEDAAVVDAGGRPIPGLYAAGGAAAGISGHGADGYLPGNGLLPAFGLAYLAAGAAARRKTTRRTTTRDN</sequence>
<dbReference type="InterPro" id="IPR050315">
    <property type="entry name" value="FAD-oxidoreductase_2"/>
</dbReference>
<dbReference type="Gene3D" id="3.90.700.10">
    <property type="entry name" value="Succinate dehydrogenase/fumarate reductase flavoprotein, catalytic domain"/>
    <property type="match status" value="1"/>
</dbReference>
<dbReference type="Proteomes" id="UP000295578">
    <property type="component" value="Unassembled WGS sequence"/>
</dbReference>
<organism evidence="6 7">
    <name type="scientific">Actinomadura darangshiensis</name>
    <dbReference type="NCBI Taxonomy" id="705336"/>
    <lineage>
        <taxon>Bacteria</taxon>
        <taxon>Bacillati</taxon>
        <taxon>Actinomycetota</taxon>
        <taxon>Actinomycetes</taxon>
        <taxon>Streptosporangiales</taxon>
        <taxon>Thermomonosporaceae</taxon>
        <taxon>Actinomadura</taxon>
    </lineage>
</organism>
<dbReference type="OrthoDB" id="9813348at2"/>
<protein>
    <submittedName>
        <fullName evidence="6">FAD-binding protein</fullName>
    </submittedName>
</protein>
<keyword evidence="4" id="KW-0560">Oxidoreductase</keyword>
<dbReference type="PANTHER" id="PTHR43400:SF10">
    <property type="entry name" value="3-OXOSTEROID 1-DEHYDROGENASE"/>
    <property type="match status" value="1"/>
</dbReference>
<dbReference type="Pfam" id="PF00890">
    <property type="entry name" value="FAD_binding_2"/>
    <property type="match status" value="1"/>
</dbReference>
<evidence type="ECO:0000313" key="7">
    <source>
        <dbReference type="Proteomes" id="UP000295578"/>
    </source>
</evidence>
<accession>A0A4R5C6H5</accession>